<evidence type="ECO:0000256" key="5">
    <source>
        <dbReference type="ARBA" id="ARBA00023136"/>
    </source>
</evidence>
<keyword evidence="5 6" id="KW-0472">Membrane</keyword>
<feature type="transmembrane region" description="Helical" evidence="6">
    <location>
        <begin position="195"/>
        <end position="213"/>
    </location>
</feature>
<feature type="transmembrane region" description="Helical" evidence="6">
    <location>
        <begin position="58"/>
        <end position="82"/>
    </location>
</feature>
<feature type="transmembrane region" description="Helical" evidence="6">
    <location>
        <begin position="88"/>
        <end position="106"/>
    </location>
</feature>
<dbReference type="Proteomes" id="UP000219514">
    <property type="component" value="Unassembled WGS sequence"/>
</dbReference>
<evidence type="ECO:0000313" key="8">
    <source>
        <dbReference type="Proteomes" id="UP000219514"/>
    </source>
</evidence>
<accession>A0A285EI88</accession>
<feature type="transmembrane region" description="Helical" evidence="6">
    <location>
        <begin position="20"/>
        <end position="38"/>
    </location>
</feature>
<feature type="transmembrane region" description="Helical" evidence="6">
    <location>
        <begin position="165"/>
        <end position="183"/>
    </location>
</feature>
<dbReference type="Pfam" id="PF01169">
    <property type="entry name" value="GDT1"/>
    <property type="match status" value="2"/>
</dbReference>
<evidence type="ECO:0000256" key="2">
    <source>
        <dbReference type="ARBA" id="ARBA00009190"/>
    </source>
</evidence>
<keyword evidence="4 6" id="KW-1133">Transmembrane helix</keyword>
<dbReference type="GO" id="GO:0046873">
    <property type="term" value="F:metal ion transmembrane transporter activity"/>
    <property type="evidence" value="ECO:0007669"/>
    <property type="project" value="InterPro"/>
</dbReference>
<keyword evidence="8" id="KW-1185">Reference proteome</keyword>
<dbReference type="AlphaFoldDB" id="A0A285EI88"/>
<evidence type="ECO:0000256" key="6">
    <source>
        <dbReference type="RuleBase" id="RU365102"/>
    </source>
</evidence>
<name>A0A285EI88_9ACTN</name>
<protein>
    <recommendedName>
        <fullName evidence="6">GDT1 family protein</fullName>
    </recommendedName>
</protein>
<evidence type="ECO:0000313" key="7">
    <source>
        <dbReference type="EMBL" id="SNX98848.1"/>
    </source>
</evidence>
<dbReference type="PANTHER" id="PTHR12608:SF1">
    <property type="entry name" value="TRANSMEMBRANE PROTEIN 165"/>
    <property type="match status" value="1"/>
</dbReference>
<evidence type="ECO:0000256" key="4">
    <source>
        <dbReference type="ARBA" id="ARBA00022989"/>
    </source>
</evidence>
<dbReference type="EMBL" id="OBDO01000012">
    <property type="protein sequence ID" value="SNX98848.1"/>
    <property type="molecule type" value="Genomic_DNA"/>
</dbReference>
<reference evidence="7 8" key="1">
    <citation type="submission" date="2017-09" db="EMBL/GenBank/DDBJ databases">
        <authorList>
            <person name="Ehlers B."/>
            <person name="Leendertz F.H."/>
        </authorList>
    </citation>
    <scope>NUCLEOTIDE SEQUENCE [LARGE SCALE GENOMIC DNA]</scope>
    <source>
        <strain evidence="7 8">DSM 46844</strain>
    </source>
</reference>
<comment type="subcellular location">
    <subcellularLocation>
        <location evidence="1 6">Membrane</location>
        <topology evidence="1 6">Multi-pass membrane protein</topology>
    </subcellularLocation>
</comment>
<organism evidence="7 8">
    <name type="scientific">Geodermatophilus sabuli</name>
    <dbReference type="NCBI Taxonomy" id="1564158"/>
    <lineage>
        <taxon>Bacteria</taxon>
        <taxon>Bacillati</taxon>
        <taxon>Actinomycetota</taxon>
        <taxon>Actinomycetes</taxon>
        <taxon>Geodermatophilales</taxon>
        <taxon>Geodermatophilaceae</taxon>
        <taxon>Geodermatophilus</taxon>
    </lineage>
</organism>
<sequence>MEHRNGLPAPRPAVPSGRESPVLSLTVIATAYVLVLPVELPDKTLFASLVLATRFAPLPVFVGVGAAFGVQVAIAVTAGSLLSLLPGPLVSGVVAVLFLVGAVLLWRSARSGPEDAGEAAERREQTSFLRAAAISFGVLFAAEWGDLSQLATAGLAARLDDPVSVFIGAWAALLTVSGLAVFLGKKLADRLPVALIRRVAALLFLVFAVVAAVETVRTLTS</sequence>
<evidence type="ECO:0000256" key="3">
    <source>
        <dbReference type="ARBA" id="ARBA00022692"/>
    </source>
</evidence>
<gene>
    <name evidence="7" type="ORF">SAMN06893097_112144</name>
</gene>
<comment type="similarity">
    <text evidence="2 6">Belongs to the GDT1 family.</text>
</comment>
<proteinExistence type="inferred from homology"/>
<evidence type="ECO:0000256" key="1">
    <source>
        <dbReference type="ARBA" id="ARBA00004141"/>
    </source>
</evidence>
<dbReference type="GO" id="GO:0016020">
    <property type="term" value="C:membrane"/>
    <property type="evidence" value="ECO:0007669"/>
    <property type="project" value="UniProtKB-SubCell"/>
</dbReference>
<keyword evidence="3 6" id="KW-0812">Transmembrane</keyword>
<dbReference type="InterPro" id="IPR001727">
    <property type="entry name" value="GDT1-like"/>
</dbReference>
<dbReference type="PANTHER" id="PTHR12608">
    <property type="entry name" value="TRANSMEMBRANE PROTEIN HTP-1 RELATED"/>
    <property type="match status" value="1"/>
</dbReference>